<gene>
    <name evidence="1" type="ORF">COS47_01765</name>
</gene>
<sequence>MKIKSQEIKQLNITVLFTEIDHTPITAEKMREVFGLSEEEKKKSPFFEIPGIKSLIMPPEKQKDISFEANRLRLNDKSGKEPKDSDLVQDFYKAFENLVDKTKLVAYGFNYDILVTTEEPVEYRIFIGEKMLSILNSGVLSEGGMRMVYRKDNKRFDLQISPIVGQPKQFIAHLNVHYDAAKIEDFTLIQNQFVQGYSEIQKIISQLEK</sequence>
<evidence type="ECO:0000313" key="1">
    <source>
        <dbReference type="EMBL" id="PIV12593.1"/>
    </source>
</evidence>
<protein>
    <submittedName>
        <fullName evidence="1">Uncharacterized protein</fullName>
    </submittedName>
</protein>
<dbReference type="Proteomes" id="UP000230324">
    <property type="component" value="Unassembled WGS sequence"/>
</dbReference>
<evidence type="ECO:0000313" key="2">
    <source>
        <dbReference type="Proteomes" id="UP000230324"/>
    </source>
</evidence>
<accession>A0A2M7BY37</accession>
<name>A0A2M7BY37_9BACT</name>
<comment type="caution">
    <text evidence="1">The sequence shown here is derived from an EMBL/GenBank/DDBJ whole genome shotgun (WGS) entry which is preliminary data.</text>
</comment>
<organism evidence="1 2">
    <name type="scientific">Candidatus Nealsonbacteria bacterium CG03_land_8_20_14_0_80_36_12</name>
    <dbReference type="NCBI Taxonomy" id="1974701"/>
    <lineage>
        <taxon>Bacteria</taxon>
        <taxon>Candidatus Nealsoniibacteriota</taxon>
    </lineage>
</organism>
<dbReference type="EMBL" id="PEUV01000037">
    <property type="protein sequence ID" value="PIV12593.1"/>
    <property type="molecule type" value="Genomic_DNA"/>
</dbReference>
<reference evidence="2" key="1">
    <citation type="submission" date="2017-09" db="EMBL/GenBank/DDBJ databases">
        <title>Depth-based differentiation of microbial function through sediment-hosted aquifers and enrichment of novel symbionts in the deep terrestrial subsurface.</title>
        <authorList>
            <person name="Probst A.J."/>
            <person name="Ladd B."/>
            <person name="Jarett J.K."/>
            <person name="Geller-Mcgrath D.E."/>
            <person name="Sieber C.M.K."/>
            <person name="Emerson J.B."/>
            <person name="Anantharaman K."/>
            <person name="Thomas B.C."/>
            <person name="Malmstrom R."/>
            <person name="Stieglmeier M."/>
            <person name="Klingl A."/>
            <person name="Woyke T."/>
            <person name="Ryan C.M."/>
            <person name="Banfield J.F."/>
        </authorList>
    </citation>
    <scope>NUCLEOTIDE SEQUENCE [LARGE SCALE GENOMIC DNA]</scope>
</reference>
<proteinExistence type="predicted"/>
<dbReference type="AlphaFoldDB" id="A0A2M7BY37"/>